<dbReference type="EMBL" id="CM007382">
    <property type="protein sequence ID" value="ONK78362.1"/>
    <property type="molecule type" value="Genomic_DNA"/>
</dbReference>
<evidence type="ECO:0008006" key="3">
    <source>
        <dbReference type="Google" id="ProtNLM"/>
    </source>
</evidence>
<dbReference type="PANTHER" id="PTHR19338">
    <property type="entry name" value="TRANSLOCASE OF INNER MITOCHONDRIAL MEMBRANE 13 HOMOLOG"/>
    <property type="match status" value="1"/>
</dbReference>
<organism evidence="1 2">
    <name type="scientific">Asparagus officinalis</name>
    <name type="common">Garden asparagus</name>
    <dbReference type="NCBI Taxonomy" id="4686"/>
    <lineage>
        <taxon>Eukaryota</taxon>
        <taxon>Viridiplantae</taxon>
        <taxon>Streptophyta</taxon>
        <taxon>Embryophyta</taxon>
        <taxon>Tracheophyta</taxon>
        <taxon>Spermatophyta</taxon>
        <taxon>Magnoliopsida</taxon>
        <taxon>Liliopsida</taxon>
        <taxon>Asparagales</taxon>
        <taxon>Asparagaceae</taxon>
        <taxon>Asparagoideae</taxon>
        <taxon>Asparagus</taxon>
    </lineage>
</organism>
<proteinExistence type="predicted"/>
<evidence type="ECO:0000313" key="2">
    <source>
        <dbReference type="Proteomes" id="UP000243459"/>
    </source>
</evidence>
<gene>
    <name evidence="1" type="ORF">A4U43_C02F17860</name>
</gene>
<dbReference type="AlphaFoldDB" id="A0A5P1FJR5"/>
<name>A0A5P1FJR5_ASPOF</name>
<dbReference type="PANTHER" id="PTHR19338:SF32">
    <property type="entry name" value="OS06G0287500 PROTEIN"/>
    <property type="match status" value="1"/>
</dbReference>
<dbReference type="Gramene" id="ONK78362">
    <property type="protein sequence ID" value="ONK78362"/>
    <property type="gene ID" value="A4U43_C02F17860"/>
</dbReference>
<accession>A0A5P1FJR5</accession>
<keyword evidence="2" id="KW-1185">Reference proteome</keyword>
<protein>
    <recommendedName>
        <fullName evidence="3">Rx N-terminal domain-containing protein</fullName>
    </recommendedName>
</protein>
<reference evidence="2" key="1">
    <citation type="journal article" date="2017" name="Nat. Commun.">
        <title>The asparagus genome sheds light on the origin and evolution of a young Y chromosome.</title>
        <authorList>
            <person name="Harkess A."/>
            <person name="Zhou J."/>
            <person name="Xu C."/>
            <person name="Bowers J.E."/>
            <person name="Van der Hulst R."/>
            <person name="Ayyampalayam S."/>
            <person name="Mercati F."/>
            <person name="Riccardi P."/>
            <person name="McKain M.R."/>
            <person name="Kakrana A."/>
            <person name="Tang H."/>
            <person name="Ray J."/>
            <person name="Groenendijk J."/>
            <person name="Arikit S."/>
            <person name="Mathioni S.M."/>
            <person name="Nakano M."/>
            <person name="Shan H."/>
            <person name="Telgmann-Rauber A."/>
            <person name="Kanno A."/>
            <person name="Yue Z."/>
            <person name="Chen H."/>
            <person name="Li W."/>
            <person name="Chen Y."/>
            <person name="Xu X."/>
            <person name="Zhang Y."/>
            <person name="Luo S."/>
            <person name="Chen H."/>
            <person name="Gao J."/>
            <person name="Mao Z."/>
            <person name="Pires J.C."/>
            <person name="Luo M."/>
            <person name="Kudrna D."/>
            <person name="Wing R.A."/>
            <person name="Meyers B.C."/>
            <person name="Yi K."/>
            <person name="Kong H."/>
            <person name="Lavrijsen P."/>
            <person name="Sunseri F."/>
            <person name="Falavigna A."/>
            <person name="Ye Y."/>
            <person name="Leebens-Mack J.H."/>
            <person name="Chen G."/>
        </authorList>
    </citation>
    <scope>NUCLEOTIDE SEQUENCE [LARGE SCALE GENOMIC DNA]</scope>
    <source>
        <strain evidence="2">cv. DH0086</strain>
    </source>
</reference>
<evidence type="ECO:0000313" key="1">
    <source>
        <dbReference type="EMBL" id="ONK78362.1"/>
    </source>
</evidence>
<dbReference type="Proteomes" id="UP000243459">
    <property type="component" value="Chromosome 2"/>
</dbReference>
<sequence length="113" mass="12893">MLRKRKRAKREARLRGSGTKTVRELAYNTKDCIDEFKLHLDKLLATSLMRAMDNKIMILDKVLSFIEESKLEGIEKPRGELIGWLLEENEPQLDVISIVGCGGLGKIAFTKVY</sequence>